<organism evidence="2 3">
    <name type="scientific">Komagataeibacter xylinus</name>
    <name type="common">Gluconacetobacter xylinus</name>
    <dbReference type="NCBI Taxonomy" id="28448"/>
    <lineage>
        <taxon>Bacteria</taxon>
        <taxon>Pseudomonadati</taxon>
        <taxon>Pseudomonadota</taxon>
        <taxon>Alphaproteobacteria</taxon>
        <taxon>Acetobacterales</taxon>
        <taxon>Acetobacteraceae</taxon>
        <taxon>Komagataeibacter</taxon>
    </lineage>
</organism>
<accession>A0A318PE31</accession>
<gene>
    <name evidence="2" type="ORF">CFR75_16215</name>
</gene>
<name>A0A318PE31_KOMXY</name>
<dbReference type="CDD" id="cd04179">
    <property type="entry name" value="DPM_DPG-synthase_like"/>
    <property type="match status" value="1"/>
</dbReference>
<dbReference type="Gene3D" id="3.90.550.10">
    <property type="entry name" value="Spore Coat Polysaccharide Biosynthesis Protein SpsA, Chain A"/>
    <property type="match status" value="1"/>
</dbReference>
<evidence type="ECO:0000313" key="2">
    <source>
        <dbReference type="EMBL" id="PYD55491.1"/>
    </source>
</evidence>
<comment type="caution">
    <text evidence="2">The sequence shown here is derived from an EMBL/GenBank/DDBJ whole genome shotgun (WGS) entry which is preliminary data.</text>
</comment>
<dbReference type="Proteomes" id="UP000248257">
    <property type="component" value="Unassembled WGS sequence"/>
</dbReference>
<dbReference type="Pfam" id="PF00535">
    <property type="entry name" value="Glycos_transf_2"/>
    <property type="match status" value="1"/>
</dbReference>
<keyword evidence="2" id="KW-0808">Transferase</keyword>
<dbReference type="PANTHER" id="PTHR48090">
    <property type="entry name" value="UNDECAPRENYL-PHOSPHATE 4-DEOXY-4-FORMAMIDO-L-ARABINOSE TRANSFERASE-RELATED"/>
    <property type="match status" value="1"/>
</dbReference>
<feature type="domain" description="Glycosyltransferase 2-like" evidence="1">
    <location>
        <begin position="9"/>
        <end position="169"/>
    </location>
</feature>
<dbReference type="OrthoDB" id="9806525at2"/>
<evidence type="ECO:0000259" key="1">
    <source>
        <dbReference type="Pfam" id="PF00535"/>
    </source>
</evidence>
<dbReference type="STRING" id="1220579.GCA_001571345_03308"/>
<dbReference type="InterPro" id="IPR050256">
    <property type="entry name" value="Glycosyltransferase_2"/>
</dbReference>
<reference evidence="2 3" key="1">
    <citation type="submission" date="2017-07" db="EMBL/GenBank/DDBJ databases">
        <title>A draft genome sequence of Komagataeibacter xylinus LMG 1515.</title>
        <authorList>
            <person name="Skraban J."/>
            <person name="Cleenwerck I."/>
            <person name="Vandamme P."/>
            <person name="Trcek J."/>
        </authorList>
    </citation>
    <scope>NUCLEOTIDE SEQUENCE [LARGE SCALE GENOMIC DNA]</scope>
    <source>
        <strain evidence="2 3">LMG 1515</strain>
    </source>
</reference>
<sequence length="246" mass="27514">MMDGKRIAVVLPAYNAAKTLQQTYDEIPMDIVDDVILTDDASKDNTAELARSLGIHVIEHNRNRGYGGNQKTCYESALARGADIIIMLHPDYQYSPRLIRAMAAMLTSGHYDVVIASRILGKGALTGGMPLYKYVANRALTLTQNILMNAKLSEYHTGYRGWRKEVLEALPLDLCSDDFVFDNQMLAQVVNAGFTIGEISCPTRYFAEASSINFRRSVKYGLGVLKTSAAYRLNRLGIYRDKIFRK</sequence>
<keyword evidence="3" id="KW-1185">Reference proteome</keyword>
<dbReference type="SUPFAM" id="SSF53448">
    <property type="entry name" value="Nucleotide-diphospho-sugar transferases"/>
    <property type="match status" value="1"/>
</dbReference>
<dbReference type="InterPro" id="IPR001173">
    <property type="entry name" value="Glyco_trans_2-like"/>
</dbReference>
<dbReference type="GO" id="GO:0016740">
    <property type="term" value="F:transferase activity"/>
    <property type="evidence" value="ECO:0007669"/>
    <property type="project" value="UniProtKB-KW"/>
</dbReference>
<proteinExistence type="predicted"/>
<protein>
    <submittedName>
        <fullName evidence="2">Glycosyltransferase family 2 protein</fullName>
    </submittedName>
</protein>
<dbReference type="RefSeq" id="WP_061276743.1">
    <property type="nucleotide sequence ID" value="NZ_CBCRXN010000099.1"/>
</dbReference>
<dbReference type="AlphaFoldDB" id="A0A318PE31"/>
<dbReference type="InterPro" id="IPR029044">
    <property type="entry name" value="Nucleotide-diphossugar_trans"/>
</dbReference>
<dbReference type="EMBL" id="NKUC01000076">
    <property type="protein sequence ID" value="PYD55491.1"/>
    <property type="molecule type" value="Genomic_DNA"/>
</dbReference>
<dbReference type="PANTHER" id="PTHR48090:SF7">
    <property type="entry name" value="RFBJ PROTEIN"/>
    <property type="match status" value="1"/>
</dbReference>
<evidence type="ECO:0000313" key="3">
    <source>
        <dbReference type="Proteomes" id="UP000248257"/>
    </source>
</evidence>